<dbReference type="Proteomes" id="UP000320386">
    <property type="component" value="Chromosome"/>
</dbReference>
<dbReference type="InterPro" id="IPR029058">
    <property type="entry name" value="AB_hydrolase_fold"/>
</dbReference>
<dbReference type="Gene3D" id="3.40.50.1820">
    <property type="entry name" value="alpha/beta hydrolase"/>
    <property type="match status" value="1"/>
</dbReference>
<keyword evidence="1 4" id="KW-0378">Hydrolase</keyword>
<dbReference type="KEGG" id="mcad:Pan265_03940"/>
<dbReference type="GO" id="GO:0106435">
    <property type="term" value="F:carboxylesterase activity"/>
    <property type="evidence" value="ECO:0007669"/>
    <property type="project" value="UniProtKB-EC"/>
</dbReference>
<dbReference type="Pfam" id="PF20434">
    <property type="entry name" value="BD-FAE"/>
    <property type="match status" value="1"/>
</dbReference>
<feature type="signal peptide" evidence="2">
    <location>
        <begin position="1"/>
        <end position="20"/>
    </location>
</feature>
<accession>A0A518BUC3</accession>
<dbReference type="PANTHER" id="PTHR48081">
    <property type="entry name" value="AB HYDROLASE SUPERFAMILY PROTEIN C4A8.06C"/>
    <property type="match status" value="1"/>
</dbReference>
<name>A0A518BUC3_9BACT</name>
<evidence type="ECO:0000313" key="5">
    <source>
        <dbReference type="Proteomes" id="UP000320386"/>
    </source>
</evidence>
<reference evidence="4 5" key="1">
    <citation type="submission" date="2019-02" db="EMBL/GenBank/DDBJ databases">
        <title>Deep-cultivation of Planctomycetes and their phenomic and genomic characterization uncovers novel biology.</title>
        <authorList>
            <person name="Wiegand S."/>
            <person name="Jogler M."/>
            <person name="Boedeker C."/>
            <person name="Pinto D."/>
            <person name="Vollmers J."/>
            <person name="Rivas-Marin E."/>
            <person name="Kohn T."/>
            <person name="Peeters S.H."/>
            <person name="Heuer A."/>
            <person name="Rast P."/>
            <person name="Oberbeckmann S."/>
            <person name="Bunk B."/>
            <person name="Jeske O."/>
            <person name="Meyerdierks A."/>
            <person name="Storesund J.E."/>
            <person name="Kallscheuer N."/>
            <person name="Luecker S."/>
            <person name="Lage O.M."/>
            <person name="Pohl T."/>
            <person name="Merkel B.J."/>
            <person name="Hornburger P."/>
            <person name="Mueller R.-W."/>
            <person name="Bruemmer F."/>
            <person name="Labrenz M."/>
            <person name="Spormann A.M."/>
            <person name="Op den Camp H."/>
            <person name="Overmann J."/>
            <person name="Amann R."/>
            <person name="Jetten M.S.M."/>
            <person name="Mascher T."/>
            <person name="Medema M.H."/>
            <person name="Devos D.P."/>
            <person name="Kaster A.-K."/>
            <person name="Ovreas L."/>
            <person name="Rohde M."/>
            <person name="Galperin M.Y."/>
            <person name="Jogler C."/>
        </authorList>
    </citation>
    <scope>NUCLEOTIDE SEQUENCE [LARGE SCALE GENOMIC DNA]</scope>
    <source>
        <strain evidence="4 5">Pan265</strain>
    </source>
</reference>
<proteinExistence type="predicted"/>
<dbReference type="InterPro" id="IPR049492">
    <property type="entry name" value="BD-FAE-like_dom"/>
</dbReference>
<gene>
    <name evidence="4" type="primary">nlhH</name>
    <name evidence="4" type="ORF">Pan265_03940</name>
</gene>
<dbReference type="InterPro" id="IPR050300">
    <property type="entry name" value="GDXG_lipolytic_enzyme"/>
</dbReference>
<evidence type="ECO:0000259" key="3">
    <source>
        <dbReference type="Pfam" id="PF20434"/>
    </source>
</evidence>
<feature type="domain" description="BD-FAE-like" evidence="3">
    <location>
        <begin position="52"/>
        <end position="152"/>
    </location>
</feature>
<dbReference type="PANTHER" id="PTHR48081:SF9">
    <property type="entry name" value="CARBOXYLESTERASE"/>
    <property type="match status" value="1"/>
</dbReference>
<dbReference type="EC" id="3.1.1.1" evidence="4"/>
<protein>
    <submittedName>
        <fullName evidence="4">Carboxylesterase NlhH</fullName>
        <ecNumber evidence="4">3.1.1.1</ecNumber>
    </submittedName>
</protein>
<organism evidence="4 5">
    <name type="scientific">Mucisphaera calidilacus</name>
    <dbReference type="NCBI Taxonomy" id="2527982"/>
    <lineage>
        <taxon>Bacteria</taxon>
        <taxon>Pseudomonadati</taxon>
        <taxon>Planctomycetota</taxon>
        <taxon>Phycisphaerae</taxon>
        <taxon>Phycisphaerales</taxon>
        <taxon>Phycisphaeraceae</taxon>
        <taxon>Mucisphaera</taxon>
    </lineage>
</organism>
<dbReference type="EMBL" id="CP036280">
    <property type="protein sequence ID" value="QDU70566.1"/>
    <property type="molecule type" value="Genomic_DNA"/>
</dbReference>
<evidence type="ECO:0000256" key="2">
    <source>
        <dbReference type="SAM" id="SignalP"/>
    </source>
</evidence>
<keyword evidence="5" id="KW-1185">Reference proteome</keyword>
<feature type="chain" id="PRO_5021726072" evidence="2">
    <location>
        <begin position="21"/>
        <end position="273"/>
    </location>
</feature>
<dbReference type="AlphaFoldDB" id="A0A518BUC3"/>
<dbReference type="SUPFAM" id="SSF53474">
    <property type="entry name" value="alpha/beta-Hydrolases"/>
    <property type="match status" value="1"/>
</dbReference>
<keyword evidence="2" id="KW-0732">Signal</keyword>
<sequence length="273" mass="30761" precursor="true">MMRCWMLVVLAALLTMPAWGQSEDGSAYATRLDVLYYEDDGLDAYAQERCRLDVYYPERVEGFSTVVWFHGGGLVAGERYIPGRLKNQEIAVVSPNYRLSPRVEARVCIEDAAAAVAWTMRHVAELGGDPARVYVSGHSAGGYLTSMVGLDRRWLGAHGLDPDDLAGLVPFSGHTITHFTVRSERGVEGSEPRIDELAPLWYLRKDCPPMLLITGDRELELLGRYEENAYFWRMMRVVGHERTELRELKGFNHGEMVEPGLPLLLKFVRGDDL</sequence>
<evidence type="ECO:0000313" key="4">
    <source>
        <dbReference type="EMBL" id="QDU70566.1"/>
    </source>
</evidence>
<evidence type="ECO:0000256" key="1">
    <source>
        <dbReference type="ARBA" id="ARBA00022801"/>
    </source>
</evidence>